<feature type="chain" id="PRO_5041398680" evidence="1">
    <location>
        <begin position="27"/>
        <end position="355"/>
    </location>
</feature>
<proteinExistence type="predicted"/>
<keyword evidence="1" id="KW-0732">Signal</keyword>
<organism evidence="2 3">
    <name type="scientific">Caballeronia novacaledonica</name>
    <dbReference type="NCBI Taxonomy" id="1544861"/>
    <lineage>
        <taxon>Bacteria</taxon>
        <taxon>Pseudomonadati</taxon>
        <taxon>Pseudomonadota</taxon>
        <taxon>Betaproteobacteria</taxon>
        <taxon>Burkholderiales</taxon>
        <taxon>Burkholderiaceae</taxon>
        <taxon>Caballeronia</taxon>
    </lineage>
</organism>
<comment type="caution">
    <text evidence="2">The sequence shown here is derived from an EMBL/GenBank/DDBJ whole genome shotgun (WGS) entry which is preliminary data.</text>
</comment>
<dbReference type="EMBL" id="BPUS01000036">
    <property type="protein sequence ID" value="GJH30420.1"/>
    <property type="molecule type" value="Genomic_DNA"/>
</dbReference>
<evidence type="ECO:0000313" key="3">
    <source>
        <dbReference type="Proteomes" id="UP001055111"/>
    </source>
</evidence>
<gene>
    <name evidence="2" type="ORF">CBA19CS42_37910</name>
</gene>
<feature type="signal peptide" evidence="1">
    <location>
        <begin position="1"/>
        <end position="26"/>
    </location>
</feature>
<dbReference type="Proteomes" id="UP001055111">
    <property type="component" value="Unassembled WGS sequence"/>
</dbReference>
<protein>
    <submittedName>
        <fullName evidence="2">Uncharacterized protein</fullName>
    </submittedName>
</protein>
<reference evidence="2" key="1">
    <citation type="submission" date="2022-09" db="EMBL/GenBank/DDBJ databases">
        <title>Isolation and characterization of 3-chlorobenzoate degrading bacteria from soils in Shizuoka.</title>
        <authorList>
            <person name="Ifat A."/>
            <person name="Ogawa N."/>
            <person name="Kimbara K."/>
            <person name="Moriuchi R."/>
            <person name="Dohra H."/>
            <person name="Shintani M."/>
        </authorList>
    </citation>
    <scope>NUCLEOTIDE SEQUENCE</scope>
    <source>
        <strain evidence="2">19CS4-2</strain>
    </source>
</reference>
<name>A0AA37MJR9_9BURK</name>
<sequence>MVRSRISRFALFLIAVVDGLTIPAFADECDTIRAVSASAQRDFVAQIIGEDPRHTERVDGEAVYHLAHSPIPELLRCDVAAPVLPPALECVPAESNLIPSTARHRTRDALAKISACLHEPVIGPSSLPGSGGRLLQWFITDWREHWPTRYRVAWNASLSDPAWTLEAAPLVDDGNDEVARATREYKRKDPSASGHACRQMLAVVAAAQTDFRGTLGRVSEQGHDMSLVESSLRLIDFDVKVGVGGDSPNMLFAERIDPSTMSREKAEQMGTVASRAISSCLQARAERIADKVYATGDVEFVWRITDRFATQPVLIFTVVRFEPASGTMSRTAIRVERQKVMLAKRHGDSNTKRKR</sequence>
<dbReference type="RefSeq" id="WP_238218063.1">
    <property type="nucleotide sequence ID" value="NZ_BPUS01000036.1"/>
</dbReference>
<accession>A0AA37MJR9</accession>
<evidence type="ECO:0000313" key="2">
    <source>
        <dbReference type="EMBL" id="GJH30420.1"/>
    </source>
</evidence>
<evidence type="ECO:0000256" key="1">
    <source>
        <dbReference type="SAM" id="SignalP"/>
    </source>
</evidence>
<dbReference type="AlphaFoldDB" id="A0AA37MJR9"/>